<evidence type="ECO:0000259" key="13">
    <source>
        <dbReference type="Pfam" id="PF09248"/>
    </source>
</evidence>
<dbReference type="PANTHER" id="PTHR10638">
    <property type="entry name" value="COPPER AMINE OXIDASE"/>
    <property type="match status" value="1"/>
</dbReference>
<comment type="similarity">
    <text evidence="2 9">Belongs to the copper/topaquinone oxidase family.</text>
</comment>
<dbReference type="InterPro" id="IPR015798">
    <property type="entry name" value="Cu_amine_oxidase_C"/>
</dbReference>
<dbReference type="Gene3D" id="2.70.98.20">
    <property type="entry name" value="Copper amine oxidase, catalytic domain"/>
    <property type="match status" value="1"/>
</dbReference>
<feature type="active site" description="Schiff-base intermediate with substrate; via topaquinone" evidence="7">
    <location>
        <position position="485"/>
    </location>
</feature>
<evidence type="ECO:0000256" key="5">
    <source>
        <dbReference type="ARBA" id="ARBA00023002"/>
    </source>
</evidence>
<keyword evidence="15" id="KW-1185">Reference proteome</keyword>
<dbReference type="InterPro" id="IPR000269">
    <property type="entry name" value="Cu_amine_oxidase"/>
</dbReference>
<name>A0A6A6H5D0_VIRVR</name>
<dbReference type="EC" id="1.4.3.-" evidence="9"/>
<evidence type="ECO:0000259" key="12">
    <source>
        <dbReference type="Pfam" id="PF02727"/>
    </source>
</evidence>
<dbReference type="GO" id="GO:0005507">
    <property type="term" value="F:copper ion binding"/>
    <property type="evidence" value="ECO:0007669"/>
    <property type="project" value="InterPro"/>
</dbReference>
<evidence type="ECO:0000256" key="7">
    <source>
        <dbReference type="PIRSR" id="PIRSR600269-50"/>
    </source>
</evidence>
<evidence type="ECO:0000256" key="1">
    <source>
        <dbReference type="ARBA" id="ARBA00001935"/>
    </source>
</evidence>
<keyword evidence="5 9" id="KW-0560">Oxidoreductase</keyword>
<dbReference type="PANTHER" id="PTHR10638:SF20">
    <property type="entry name" value="AMINE OXIDASE"/>
    <property type="match status" value="1"/>
</dbReference>
<keyword evidence="6 9" id="KW-0186">Copper</keyword>
<keyword evidence="3 9" id="KW-0479">Metal-binding</keyword>
<reference evidence="14" key="1">
    <citation type="journal article" date="2020" name="Stud. Mycol.">
        <title>101 Dothideomycetes genomes: a test case for predicting lifestyles and emergence of pathogens.</title>
        <authorList>
            <person name="Haridas S."/>
            <person name="Albert R."/>
            <person name="Binder M."/>
            <person name="Bloem J."/>
            <person name="Labutti K."/>
            <person name="Salamov A."/>
            <person name="Andreopoulos B."/>
            <person name="Baker S."/>
            <person name="Barry K."/>
            <person name="Bills G."/>
            <person name="Bluhm B."/>
            <person name="Cannon C."/>
            <person name="Castanera R."/>
            <person name="Culley D."/>
            <person name="Daum C."/>
            <person name="Ezra D."/>
            <person name="Gonzalez J."/>
            <person name="Henrissat B."/>
            <person name="Kuo A."/>
            <person name="Liang C."/>
            <person name="Lipzen A."/>
            <person name="Lutzoni F."/>
            <person name="Magnuson J."/>
            <person name="Mondo S."/>
            <person name="Nolan M."/>
            <person name="Ohm R."/>
            <person name="Pangilinan J."/>
            <person name="Park H.-J."/>
            <person name="Ramirez L."/>
            <person name="Alfaro M."/>
            <person name="Sun H."/>
            <person name="Tritt A."/>
            <person name="Yoshinaga Y."/>
            <person name="Zwiers L.-H."/>
            <person name="Turgeon B."/>
            <person name="Goodwin S."/>
            <person name="Spatafora J."/>
            <person name="Crous P."/>
            <person name="Grigoriev I."/>
        </authorList>
    </citation>
    <scope>NUCLEOTIDE SEQUENCE</scope>
    <source>
        <strain evidence="14">Tuck. ex Michener</strain>
    </source>
</reference>
<dbReference type="AlphaFoldDB" id="A0A6A6H5D0"/>
<dbReference type="GO" id="GO:0005886">
    <property type="term" value="C:plasma membrane"/>
    <property type="evidence" value="ECO:0007669"/>
    <property type="project" value="TreeGrafter"/>
</dbReference>
<accession>A0A6A6H5D0</accession>
<evidence type="ECO:0000256" key="8">
    <source>
        <dbReference type="PIRSR" id="PIRSR600269-51"/>
    </source>
</evidence>
<dbReference type="Pfam" id="PF02727">
    <property type="entry name" value="Cu_amine_oxidN2"/>
    <property type="match status" value="1"/>
</dbReference>
<feature type="signal peptide" evidence="10">
    <location>
        <begin position="1"/>
        <end position="17"/>
    </location>
</feature>
<dbReference type="OrthoDB" id="3341590at2759"/>
<feature type="domain" description="Copper amine oxidase N2-terminal" evidence="12">
    <location>
        <begin position="83"/>
        <end position="160"/>
    </location>
</feature>
<dbReference type="Proteomes" id="UP000800092">
    <property type="component" value="Unassembled WGS sequence"/>
</dbReference>
<feature type="chain" id="PRO_5025412338" description="Amine oxidase" evidence="10">
    <location>
        <begin position="18"/>
        <end position="799"/>
    </location>
</feature>
<evidence type="ECO:0000256" key="2">
    <source>
        <dbReference type="ARBA" id="ARBA00007983"/>
    </source>
</evidence>
<proteinExistence type="inferred from homology"/>
<dbReference type="SUPFAM" id="SSF54416">
    <property type="entry name" value="Amine oxidase N-terminal region"/>
    <property type="match status" value="2"/>
</dbReference>
<dbReference type="EMBL" id="ML991809">
    <property type="protein sequence ID" value="KAF2233127.1"/>
    <property type="molecule type" value="Genomic_DNA"/>
</dbReference>
<evidence type="ECO:0000313" key="14">
    <source>
        <dbReference type="EMBL" id="KAF2233127.1"/>
    </source>
</evidence>
<keyword evidence="10" id="KW-0732">Signal</keyword>
<feature type="domain" description="Copper amine oxidase catalytic" evidence="11">
    <location>
        <begin position="330"/>
        <end position="732"/>
    </location>
</feature>
<dbReference type="GO" id="GO:0008131">
    <property type="term" value="F:primary methylamine oxidase activity"/>
    <property type="evidence" value="ECO:0007669"/>
    <property type="project" value="InterPro"/>
</dbReference>
<dbReference type="InterPro" id="IPR016182">
    <property type="entry name" value="Cu_amine_oxidase_N-reg"/>
</dbReference>
<comment type="PTM">
    <text evidence="8 9">Topaquinone (TPQ) is generated by copper-dependent autoxidation of a specific tyrosyl residue.</text>
</comment>
<feature type="active site" description="Proton acceptor" evidence="7">
    <location>
        <position position="404"/>
    </location>
</feature>
<dbReference type="Pfam" id="PF09248">
    <property type="entry name" value="DUF1965"/>
    <property type="match status" value="1"/>
</dbReference>
<evidence type="ECO:0000256" key="4">
    <source>
        <dbReference type="ARBA" id="ARBA00022772"/>
    </source>
</evidence>
<dbReference type="InterPro" id="IPR036460">
    <property type="entry name" value="Cu_amine_oxidase_C_sf"/>
</dbReference>
<dbReference type="GO" id="GO:0048038">
    <property type="term" value="F:quinone binding"/>
    <property type="evidence" value="ECO:0007669"/>
    <property type="project" value="InterPro"/>
</dbReference>
<dbReference type="InterPro" id="IPR015328">
    <property type="entry name" value="DUF1965"/>
</dbReference>
<dbReference type="SUPFAM" id="SSF49998">
    <property type="entry name" value="Amine oxidase catalytic domain"/>
    <property type="match status" value="1"/>
</dbReference>
<evidence type="ECO:0000256" key="10">
    <source>
        <dbReference type="SAM" id="SignalP"/>
    </source>
</evidence>
<dbReference type="PRINTS" id="PR00766">
    <property type="entry name" value="CUDAOXIDASE"/>
</dbReference>
<sequence length="799" mass="87906">MQLKLIALLVSAAAAQAIGDTRHKLLPPRLRANGQAGLDAQLSSRQLEASKAESGCSDGTITTTAPKSNIFAGLTDDEFADTTAFLHQQKFLNLTAVSNATAWDNIIVTIDLLQPNKSDAINYLDNGAPAPPRYAHATVQFGATLEPYVQEYQVGPLPITNQSAVTELNYIYNSGKGKQRIYNADAASIATFQYQVGTQVANITSRLINGTAIGSATDTLLIGGNDPVIHELNRTVQWNQFYAINTGFAVDETLLPTGLEFKTDITGRDPSKWSVIGWYYGGQFWPTTRAFMTAANSPDFKSLGLAVDGSFGSTDSQGAQLPHDDLYPPTALQPQGTRYAIDMEQQYVEWMGFSFYIGFTRDTGMQLHNVEYQGQRVIYELGLQEALAHYASIDPLQSATAYLDSYYGFGPSSFELVQGFDCPAYATYVNASFYTQEASHTHANAICLFEYDPGYPISRHIASDYTTVSKHADLILRSVATVGNYDYMFEYAFHIDGSIHVTVRASGYIQGAYYAENEEYGFHIHDVLSGNMHDHVLNYKLDLDVLGTKNSLMRSNVVPATVQYNWSPGVPRNTMKVERDFITNENDAQINWDYNGATTYTVVNKDQKNQYGEYRGYTVTPASGSIVHLTVQNSTDLGSSANWATNHLYAVQQHDSEPRSAYPYNNQDTNKPAVDFGKFINGESLDQEDIVLYFNLGMHHLPQTADLPVTVFTTAQSSMLIIPQNYIDYNPSKATIHNVRVNFNNGVVTDIDTFGTVVPQCQLDFGSVAANLSGYTGEIITPKYPYDPSAAQVANPGAA</sequence>
<evidence type="ECO:0000256" key="6">
    <source>
        <dbReference type="ARBA" id="ARBA00023008"/>
    </source>
</evidence>
<dbReference type="FunFam" id="3.10.450.40:FF:000018">
    <property type="entry name" value="Amine oxidase"/>
    <property type="match status" value="1"/>
</dbReference>
<feature type="domain" description="DUF1965" evidence="13">
    <location>
        <begin position="252"/>
        <end position="318"/>
    </location>
</feature>
<evidence type="ECO:0000256" key="3">
    <source>
        <dbReference type="ARBA" id="ARBA00022723"/>
    </source>
</evidence>
<gene>
    <name evidence="14" type="ORF">EV356DRAFT_215428</name>
</gene>
<dbReference type="InterPro" id="IPR015800">
    <property type="entry name" value="Cu_amine_oxidase_N2"/>
</dbReference>
<dbReference type="Gene3D" id="3.10.450.40">
    <property type="match status" value="2"/>
</dbReference>
<feature type="modified residue" description="2',4',5'-topaquinone" evidence="8">
    <location>
        <position position="485"/>
    </location>
</feature>
<comment type="cofactor">
    <cofactor evidence="1">
        <name>Cu cation</name>
        <dbReference type="ChEBI" id="CHEBI:23378"/>
    </cofactor>
</comment>
<protein>
    <recommendedName>
        <fullName evidence="9">Amine oxidase</fullName>
        <ecNumber evidence="9">1.4.3.-</ecNumber>
    </recommendedName>
</protein>
<evidence type="ECO:0000256" key="9">
    <source>
        <dbReference type="RuleBase" id="RU000672"/>
    </source>
</evidence>
<dbReference type="PROSITE" id="PS01164">
    <property type="entry name" value="COPPER_AMINE_OXID_1"/>
    <property type="match status" value="1"/>
</dbReference>
<evidence type="ECO:0000313" key="15">
    <source>
        <dbReference type="Proteomes" id="UP000800092"/>
    </source>
</evidence>
<dbReference type="InterPro" id="IPR049948">
    <property type="entry name" value="Cu_Am_ox_TPQ-bd"/>
</dbReference>
<organism evidence="14 15">
    <name type="scientific">Viridothelium virens</name>
    <name type="common">Speckled blister lichen</name>
    <name type="synonym">Trypethelium virens</name>
    <dbReference type="NCBI Taxonomy" id="1048519"/>
    <lineage>
        <taxon>Eukaryota</taxon>
        <taxon>Fungi</taxon>
        <taxon>Dikarya</taxon>
        <taxon>Ascomycota</taxon>
        <taxon>Pezizomycotina</taxon>
        <taxon>Dothideomycetes</taxon>
        <taxon>Dothideomycetes incertae sedis</taxon>
        <taxon>Trypetheliales</taxon>
        <taxon>Trypetheliaceae</taxon>
        <taxon>Viridothelium</taxon>
    </lineage>
</organism>
<dbReference type="Pfam" id="PF01179">
    <property type="entry name" value="Cu_amine_oxid"/>
    <property type="match status" value="1"/>
</dbReference>
<dbReference type="GO" id="GO:0009308">
    <property type="term" value="P:amine metabolic process"/>
    <property type="evidence" value="ECO:0007669"/>
    <property type="project" value="UniProtKB-UniRule"/>
</dbReference>
<keyword evidence="4 7" id="KW-0801">TPQ</keyword>
<evidence type="ECO:0000259" key="11">
    <source>
        <dbReference type="Pfam" id="PF01179"/>
    </source>
</evidence>
<comment type="cofactor">
    <cofactor evidence="9">
        <name>Cu cation</name>
        <dbReference type="ChEBI" id="CHEBI:23378"/>
    </cofactor>
    <text evidence="9">Contains 1 topaquinone per subunit.</text>
</comment>